<feature type="region of interest" description="Disordered" evidence="7">
    <location>
        <begin position="130"/>
        <end position="158"/>
    </location>
</feature>
<evidence type="ECO:0000256" key="5">
    <source>
        <dbReference type="ARBA" id="ARBA00022786"/>
    </source>
</evidence>
<dbReference type="InterPro" id="IPR011989">
    <property type="entry name" value="ARM-like"/>
</dbReference>
<feature type="region of interest" description="Disordered" evidence="7">
    <location>
        <begin position="1115"/>
        <end position="1142"/>
    </location>
</feature>
<evidence type="ECO:0000256" key="6">
    <source>
        <dbReference type="PROSITE-ProRule" id="PRU00104"/>
    </source>
</evidence>
<dbReference type="PANTHER" id="PTHR45670:SF1">
    <property type="entry name" value="E3 UBIQUITIN-PROTEIN LIGASE HECTD1"/>
    <property type="match status" value="1"/>
</dbReference>
<dbReference type="Proteomes" id="UP001195914">
    <property type="component" value="Unassembled WGS sequence"/>
</dbReference>
<feature type="compositionally biased region" description="Basic residues" evidence="7">
    <location>
        <begin position="795"/>
        <end position="805"/>
    </location>
</feature>
<evidence type="ECO:0000256" key="3">
    <source>
        <dbReference type="ARBA" id="ARBA00012485"/>
    </source>
</evidence>
<dbReference type="Pfam" id="PF00632">
    <property type="entry name" value="HECT"/>
    <property type="match status" value="1"/>
</dbReference>
<evidence type="ECO:0000256" key="7">
    <source>
        <dbReference type="SAM" id="MobiDB-lite"/>
    </source>
</evidence>
<dbReference type="InterPro" id="IPR016024">
    <property type="entry name" value="ARM-type_fold"/>
</dbReference>
<comment type="catalytic activity">
    <reaction evidence="1">
        <text>S-ubiquitinyl-[E2 ubiquitin-conjugating enzyme]-L-cysteine + [acceptor protein]-L-lysine = [E2 ubiquitin-conjugating enzyme]-L-cysteine + N(6)-ubiquitinyl-[acceptor protein]-L-lysine.</text>
        <dbReference type="EC" id="2.3.2.26"/>
    </reaction>
</comment>
<evidence type="ECO:0000313" key="10">
    <source>
        <dbReference type="Proteomes" id="UP001195914"/>
    </source>
</evidence>
<feature type="compositionally biased region" description="Low complexity" evidence="7">
    <location>
        <begin position="779"/>
        <end position="794"/>
    </location>
</feature>
<evidence type="ECO:0000256" key="4">
    <source>
        <dbReference type="ARBA" id="ARBA00022679"/>
    </source>
</evidence>
<feature type="compositionally biased region" description="Polar residues" evidence="7">
    <location>
        <begin position="844"/>
        <end position="856"/>
    </location>
</feature>
<feature type="compositionally biased region" description="Acidic residues" evidence="7">
    <location>
        <begin position="149"/>
        <end position="158"/>
    </location>
</feature>
<keyword evidence="4 9" id="KW-0808">Transferase</keyword>
<reference evidence="9" key="1">
    <citation type="journal article" date="2014" name="Nucleic Acids Res.">
        <title>The evolutionary dynamics of variant antigen genes in Babesia reveal a history of genomic innovation underlying host-parasite interaction.</title>
        <authorList>
            <person name="Jackson A.P."/>
            <person name="Otto T.D."/>
            <person name="Darby A."/>
            <person name="Ramaprasad A."/>
            <person name="Xia D."/>
            <person name="Echaide I.E."/>
            <person name="Farber M."/>
            <person name="Gahlot S."/>
            <person name="Gamble J."/>
            <person name="Gupta D."/>
            <person name="Gupta Y."/>
            <person name="Jackson L."/>
            <person name="Malandrin L."/>
            <person name="Malas T.B."/>
            <person name="Moussa E."/>
            <person name="Nair M."/>
            <person name="Reid A.J."/>
            <person name="Sanders M."/>
            <person name="Sharma J."/>
            <person name="Tracey A."/>
            <person name="Quail M.A."/>
            <person name="Weir W."/>
            <person name="Wastling J.M."/>
            <person name="Hall N."/>
            <person name="Willadsen P."/>
            <person name="Lingelbach K."/>
            <person name="Shiels B."/>
            <person name="Tait A."/>
            <person name="Berriman M."/>
            <person name="Allred D.R."/>
            <person name="Pain A."/>
        </authorList>
    </citation>
    <scope>NUCLEOTIDE SEQUENCE</scope>
    <source>
        <strain evidence="9">1802A</strain>
    </source>
</reference>
<dbReference type="InterPro" id="IPR000569">
    <property type="entry name" value="HECT_dom"/>
</dbReference>
<accession>A0AAD9GFI0</accession>
<dbReference type="Gene3D" id="3.30.2410.10">
    <property type="entry name" value="Hect, E3 ligase catalytic domain"/>
    <property type="match status" value="1"/>
</dbReference>
<feature type="active site" description="Glycyl thioester intermediate" evidence="6">
    <location>
        <position position="1709"/>
    </location>
</feature>
<feature type="domain" description="HECT" evidence="8">
    <location>
        <begin position="1380"/>
        <end position="1742"/>
    </location>
</feature>
<sequence>MGDNVPLMPGVVLLEEGDGLGRSVGSSKWKAALEILESAPHNEQLLMLTEVSSFLSYANEESMIGFPAWSYVRVLMHIVRYPDVKYSTVKSQALQECPSLDDSNDTIQGPFYELLNVIYKNQMRGGVLDIPVDSTSVPGDDPERKEAAEAEDTEDESLSDELSANKALLAAGCVNSILDILPHASSFFLSNTKQLDILKEKLCDIQCVELAERILLIYEKLIKEIPISVVKSGSLVAMLECVNFFPPDVQVSTYMSVMNSVKKIERSESCQKYLVPLVPYLAEALKHNNNKIVQMACVTWKLIMGKVVRSTLKKGFHGSTMMGSMVTHMLNSDALKDMCRLVFSENDRIRRINVNQCLYCMAVVTNESNELVSRLFEYDVLDHIARWLTTSGEDTILRLVNIGLAIMGSYFFTGPLSSDCIQLHQRAEYFREHRDRLLHVIATFPMATLTEIFGSAISENLRNRTMLLQLRILEMAIDMEECRSQIMDGLPYKQLVDAVCYSLRYQHHEDQCEVAIHLSVCLLRLMDQEVIVDILRRHGMSSLLSLVQNPELEKEIDFILQRVPPLEIQRTPKSGIDLIVELKAQGKTTTLYELANSGILELDFEDFLSTQSLTYLLHSIVFRDFSHPELTAQTMDCEGLLTLWNTFTAILETQPEFTFHQKEETDSDDDEGNDDQEPEALIDVATSHIPEIQEAEVFSISPDGSGSDIVYESKVPDPADEAMVLGTSNMGGNDNDNIEHEETATDSHATGKTGKREIKSGRPRRHKQNRWIYRHRPFARSSSRSSMSSGAGSRSRSHSRGRARSRAATQASPPEAVEESISDKEETVPSVEAPLDLCEEVVTPASSSALEGTTTEQGDRRPRSKRSEGRSNKPHPQSSRQRSRLKTAMSFINQVSDTDALPFPFSHLEREIKLKLKCINDEEEFSTIPLLSLYTSPLVSAAKVESYVLAYLNYQARKNDGNHPLTPKRRAKVIPNMKPDGEGPYAGVQLYYKKIPLVPTTQLYKVLSETRRHEDLNIWQECAMFHFSVISQNNTFEFQRLYSGRYTTLMASICDDRHSAVGLYMSFANYVNGNDRLSVEVTLTKLRERLSAMDCSESPSKIQRVLEKVHTDTAEYGDLTPSPPKSRSAIEDPSSVCPMESMETEGVTKGSMVVLTRESFKMLHVDYLAGRVTRTLERMDKILEGSTPNDALVTVSMPSRSDGKLEAASCKYVLMLVILHVLITELRIFFGSTELTISYSKRLTLKLLTLMAQLDESLCYRIPKWFKELVLICPSLFSLDSRRILFDYLAVGPHRLFTQLHARISALADAEGGTDRESEGNAVDSFDEILRQLVVSRRTIKSNALQDVETAMHIPKLKCICSRREIVKDAILVMNQVVKSAGELEATPRLEIEFECEVGVGSGPTQEFYSLVIERIMEGDHDDLVFLEDIGGYLYPKLHPNVASAAQEINVDMLTRLPKTAGNRLLEHRETQSARIFRIFKLLGQMCATSLMDRKLLSLRMHPLFWYQCQQPTIERNCSLAALSAVDPVLAQSLGNLRNTENLEAADLYFSYGGVSLVPNGLALKVTRDNVDDYINRVVTLRLYDGIRLQVWAFRLGFATLLPLEALSLFTAVELADEIFNSNDQPEFWTSEHLQTYILPDHGYDFASVAYREFISVLASFSQEERRQFLRFCTGAPVLPKDGFAGLRPLMRVVKKGEDTDELPSVMTCSNYLKLPDYKSEAQLRSKLLQAVYDGQGSFNLS</sequence>
<dbReference type="EC" id="2.3.2.26" evidence="3"/>
<gene>
    <name evidence="9" type="ORF">X943_002870</name>
</gene>
<feature type="compositionally biased region" description="Polar residues" evidence="7">
    <location>
        <begin position="726"/>
        <end position="735"/>
    </location>
</feature>
<keyword evidence="10" id="KW-1185">Reference proteome</keyword>
<feature type="region of interest" description="Disordered" evidence="7">
    <location>
        <begin position="722"/>
        <end position="884"/>
    </location>
</feature>
<dbReference type="PANTHER" id="PTHR45670">
    <property type="entry name" value="E3 UBIQUITIN-PROTEIN LIGASE TRIP12"/>
    <property type="match status" value="1"/>
</dbReference>
<comment type="caution">
    <text evidence="9">The sequence shown here is derived from an EMBL/GenBank/DDBJ whole genome shotgun (WGS) entry which is preliminary data.</text>
</comment>
<evidence type="ECO:0000256" key="1">
    <source>
        <dbReference type="ARBA" id="ARBA00000885"/>
    </source>
</evidence>
<dbReference type="PROSITE" id="PS50237">
    <property type="entry name" value="HECT"/>
    <property type="match status" value="1"/>
</dbReference>
<organism evidence="9 10">
    <name type="scientific">Babesia divergens</name>
    <dbReference type="NCBI Taxonomy" id="32595"/>
    <lineage>
        <taxon>Eukaryota</taxon>
        <taxon>Sar</taxon>
        <taxon>Alveolata</taxon>
        <taxon>Apicomplexa</taxon>
        <taxon>Aconoidasida</taxon>
        <taxon>Piroplasmida</taxon>
        <taxon>Babesiidae</taxon>
        <taxon>Babesia</taxon>
    </lineage>
</organism>
<dbReference type="GO" id="GO:0043161">
    <property type="term" value="P:proteasome-mediated ubiquitin-dependent protein catabolic process"/>
    <property type="evidence" value="ECO:0007669"/>
    <property type="project" value="TreeGrafter"/>
</dbReference>
<feature type="compositionally biased region" description="Basic residues" evidence="7">
    <location>
        <begin position="761"/>
        <end position="778"/>
    </location>
</feature>
<keyword evidence="5 6" id="KW-0833">Ubl conjugation pathway</keyword>
<comment type="similarity">
    <text evidence="2">Belongs to the UPL family. K-HECT subfamily.</text>
</comment>
<evidence type="ECO:0000259" key="8">
    <source>
        <dbReference type="PROSITE" id="PS50237"/>
    </source>
</evidence>
<dbReference type="SUPFAM" id="SSF56204">
    <property type="entry name" value="Hect, E3 ligase catalytic domain"/>
    <property type="match status" value="1"/>
</dbReference>
<name>A0AAD9GFI0_BABDI</name>
<dbReference type="SUPFAM" id="SSF48371">
    <property type="entry name" value="ARM repeat"/>
    <property type="match status" value="1"/>
</dbReference>
<reference evidence="9" key="2">
    <citation type="submission" date="2021-05" db="EMBL/GenBank/DDBJ databases">
        <authorList>
            <person name="Pain A."/>
        </authorList>
    </citation>
    <scope>NUCLEOTIDE SEQUENCE</scope>
    <source>
        <strain evidence="9">1802A</strain>
    </source>
</reference>
<evidence type="ECO:0000313" key="9">
    <source>
        <dbReference type="EMBL" id="KAK1937555.1"/>
    </source>
</evidence>
<dbReference type="InterPro" id="IPR045322">
    <property type="entry name" value="HECTD1/TRIP12-like"/>
</dbReference>
<protein>
    <recommendedName>
        <fullName evidence="3">HECT-type E3 ubiquitin transferase</fullName>
        <ecNumber evidence="3">2.3.2.26</ecNumber>
    </recommendedName>
</protein>
<dbReference type="Gene3D" id="3.30.2160.10">
    <property type="entry name" value="Hect, E3 ligase catalytic domain"/>
    <property type="match status" value="1"/>
</dbReference>
<dbReference type="Gene3D" id="3.90.1750.10">
    <property type="entry name" value="Hect, E3 ligase catalytic domains"/>
    <property type="match status" value="1"/>
</dbReference>
<dbReference type="SMART" id="SM00119">
    <property type="entry name" value="HECTc"/>
    <property type="match status" value="1"/>
</dbReference>
<dbReference type="GO" id="GO:0061630">
    <property type="term" value="F:ubiquitin protein ligase activity"/>
    <property type="evidence" value="ECO:0007669"/>
    <property type="project" value="UniProtKB-EC"/>
</dbReference>
<evidence type="ECO:0000256" key="2">
    <source>
        <dbReference type="ARBA" id="ARBA00006331"/>
    </source>
</evidence>
<dbReference type="GO" id="GO:0000209">
    <property type="term" value="P:protein polyubiquitination"/>
    <property type="evidence" value="ECO:0007669"/>
    <property type="project" value="TreeGrafter"/>
</dbReference>
<dbReference type="Gene3D" id="1.25.10.10">
    <property type="entry name" value="Leucine-rich Repeat Variant"/>
    <property type="match status" value="1"/>
</dbReference>
<dbReference type="InterPro" id="IPR035983">
    <property type="entry name" value="Hect_E3_ubiquitin_ligase"/>
</dbReference>
<proteinExistence type="inferred from homology"/>
<feature type="compositionally biased region" description="Basic and acidic residues" evidence="7">
    <location>
        <begin position="857"/>
        <end position="871"/>
    </location>
</feature>
<dbReference type="EMBL" id="JAHBMH010000033">
    <property type="protein sequence ID" value="KAK1937555.1"/>
    <property type="molecule type" value="Genomic_DNA"/>
</dbReference>